<dbReference type="EMBL" id="PVWQ01000006">
    <property type="protein sequence ID" value="RDW79213.1"/>
    <property type="molecule type" value="Genomic_DNA"/>
</dbReference>
<organism evidence="1 2">
    <name type="scientific">Aspergillus mulundensis</name>
    <dbReference type="NCBI Taxonomy" id="1810919"/>
    <lineage>
        <taxon>Eukaryota</taxon>
        <taxon>Fungi</taxon>
        <taxon>Dikarya</taxon>
        <taxon>Ascomycota</taxon>
        <taxon>Pezizomycotina</taxon>
        <taxon>Eurotiomycetes</taxon>
        <taxon>Eurotiomycetidae</taxon>
        <taxon>Eurotiales</taxon>
        <taxon>Aspergillaceae</taxon>
        <taxon>Aspergillus</taxon>
        <taxon>Aspergillus subgen. Nidulantes</taxon>
    </lineage>
</organism>
<keyword evidence="2" id="KW-1185">Reference proteome</keyword>
<evidence type="ECO:0000313" key="2">
    <source>
        <dbReference type="Proteomes" id="UP000256690"/>
    </source>
</evidence>
<sequence length="293" mass="32263">MFTCTNALPTCTAKRRICGIGAHNEDWILPRFKRPRLTTGTRTETKVEQDKKSPIREETCNEGVDVCENAASASASEVQVDAKVGGQLEDTLVPGVAIGGLQTPADTQNILIQRYMALPAVRDLDWRTDRRKRPVHRSRLDEFTLLASYIQTRGTVVEKGKICLGCMHRQGPWQSCVVGSLSEGPEVGPEEAGKRRRACANCWTQPGRRWTCGINVDAETDAANLAMVSVEMPEDGFFVLEVGPTQRVYISGVETRVHPLRQLRELEEEGMEQIVAIWAALGELTGGGELCLG</sequence>
<proteinExistence type="predicted"/>
<name>A0A3D8RYT6_9EURO</name>
<dbReference type="GeneID" id="38116435"/>
<comment type="caution">
    <text evidence="1">The sequence shown here is derived from an EMBL/GenBank/DDBJ whole genome shotgun (WGS) entry which is preliminary data.</text>
</comment>
<gene>
    <name evidence="1" type="ORF">DSM5745_06065</name>
</gene>
<dbReference type="Proteomes" id="UP000256690">
    <property type="component" value="Unassembled WGS sequence"/>
</dbReference>
<dbReference type="RefSeq" id="XP_026603913.1">
    <property type="nucleotide sequence ID" value="XM_026748081.1"/>
</dbReference>
<dbReference type="STRING" id="1810919.A0A3D8RYT6"/>
<dbReference type="AlphaFoldDB" id="A0A3D8RYT6"/>
<protein>
    <submittedName>
        <fullName evidence="1">Uncharacterized protein</fullName>
    </submittedName>
</protein>
<evidence type="ECO:0000313" key="1">
    <source>
        <dbReference type="EMBL" id="RDW79213.1"/>
    </source>
</evidence>
<dbReference type="Pfam" id="PF12511">
    <property type="entry name" value="DUF3716"/>
    <property type="match status" value="1"/>
</dbReference>
<dbReference type="InterPro" id="IPR022190">
    <property type="entry name" value="DUF3716"/>
</dbReference>
<reference evidence="1 2" key="1">
    <citation type="journal article" date="2018" name="IMA Fungus">
        <title>IMA Genome-F 9: Draft genome sequence of Annulohypoxylon stygium, Aspergillus mulundensis, Berkeleyomyces basicola (syn. Thielaviopsis basicola), Ceratocystis smalleyi, two Cercospora beticola strains, Coleophoma cylindrospora, Fusarium fracticaudum, Phialophora cf. hyalina, and Morchella septimelata.</title>
        <authorList>
            <person name="Wingfield B.D."/>
            <person name="Bills G.F."/>
            <person name="Dong Y."/>
            <person name="Huang W."/>
            <person name="Nel W.J."/>
            <person name="Swalarsk-Parry B.S."/>
            <person name="Vaghefi N."/>
            <person name="Wilken P.M."/>
            <person name="An Z."/>
            <person name="de Beer Z.W."/>
            <person name="De Vos L."/>
            <person name="Chen L."/>
            <person name="Duong T.A."/>
            <person name="Gao Y."/>
            <person name="Hammerbacher A."/>
            <person name="Kikkert J.R."/>
            <person name="Li Y."/>
            <person name="Li H."/>
            <person name="Li K."/>
            <person name="Li Q."/>
            <person name="Liu X."/>
            <person name="Ma X."/>
            <person name="Naidoo K."/>
            <person name="Pethybridge S.J."/>
            <person name="Sun J."/>
            <person name="Steenkamp E.T."/>
            <person name="van der Nest M.A."/>
            <person name="van Wyk S."/>
            <person name="Wingfield M.J."/>
            <person name="Xiong C."/>
            <person name="Yue Q."/>
            <person name="Zhang X."/>
        </authorList>
    </citation>
    <scope>NUCLEOTIDE SEQUENCE [LARGE SCALE GENOMIC DNA]</scope>
    <source>
        <strain evidence="1 2">DSM 5745</strain>
    </source>
</reference>
<accession>A0A3D8RYT6</accession>